<dbReference type="Pfam" id="PF02600">
    <property type="entry name" value="DsbB"/>
    <property type="match status" value="1"/>
</dbReference>
<dbReference type="SUPFAM" id="SSF158442">
    <property type="entry name" value="DsbB-like"/>
    <property type="match status" value="1"/>
</dbReference>
<name>A0A3B0TMM4_9ZZZZ</name>
<dbReference type="Gene3D" id="1.20.1550.10">
    <property type="entry name" value="DsbB-like"/>
    <property type="match status" value="1"/>
</dbReference>
<feature type="transmembrane region" description="Helical" evidence="5">
    <location>
        <begin position="162"/>
        <end position="183"/>
    </location>
</feature>
<gene>
    <name evidence="6" type="ORF">MNBD_ALPHA11-763</name>
</gene>
<organism evidence="6">
    <name type="scientific">hydrothermal vent metagenome</name>
    <dbReference type="NCBI Taxonomy" id="652676"/>
    <lineage>
        <taxon>unclassified sequences</taxon>
        <taxon>metagenomes</taxon>
        <taxon>ecological metagenomes</taxon>
    </lineage>
</organism>
<evidence type="ECO:0000256" key="5">
    <source>
        <dbReference type="SAM" id="Phobius"/>
    </source>
</evidence>
<dbReference type="GO" id="GO:0006457">
    <property type="term" value="P:protein folding"/>
    <property type="evidence" value="ECO:0007669"/>
    <property type="project" value="InterPro"/>
</dbReference>
<keyword evidence="3 5" id="KW-1133">Transmembrane helix</keyword>
<comment type="subcellular location">
    <subcellularLocation>
        <location evidence="1">Membrane</location>
        <topology evidence="1">Multi-pass membrane protein</topology>
    </subcellularLocation>
</comment>
<evidence type="ECO:0000256" key="1">
    <source>
        <dbReference type="ARBA" id="ARBA00004141"/>
    </source>
</evidence>
<evidence type="ECO:0000256" key="3">
    <source>
        <dbReference type="ARBA" id="ARBA00022989"/>
    </source>
</evidence>
<keyword evidence="2 5" id="KW-0812">Transmembrane</keyword>
<evidence type="ECO:0000313" key="6">
    <source>
        <dbReference type="EMBL" id="VAW19208.1"/>
    </source>
</evidence>
<protein>
    <recommendedName>
        <fullName evidence="7">Periplasmic thiol:disulfide oxidoreductase DsbB, required for DsbA reoxidation</fullName>
    </recommendedName>
</protein>
<feature type="transmembrane region" description="Helical" evidence="5">
    <location>
        <begin position="98"/>
        <end position="116"/>
    </location>
</feature>
<evidence type="ECO:0008006" key="7">
    <source>
        <dbReference type="Google" id="ProtNLM"/>
    </source>
</evidence>
<reference evidence="6" key="1">
    <citation type="submission" date="2018-06" db="EMBL/GenBank/DDBJ databases">
        <authorList>
            <person name="Zhirakovskaya E."/>
        </authorList>
    </citation>
    <scope>NUCLEOTIDE SEQUENCE</scope>
</reference>
<evidence type="ECO:0000256" key="2">
    <source>
        <dbReference type="ARBA" id="ARBA00022692"/>
    </source>
</evidence>
<dbReference type="InterPro" id="IPR003752">
    <property type="entry name" value="DiS_bond_form_DsbB/BdbC"/>
</dbReference>
<feature type="transmembrane region" description="Helical" evidence="5">
    <location>
        <begin position="73"/>
        <end position="92"/>
    </location>
</feature>
<dbReference type="AlphaFoldDB" id="A0A3B0TMM4"/>
<sequence length="195" mass="21438">MYVLIFYNQSANLQAKNIGKAPKMKQKISPFTNQNSSPLNTAFAIGFFTILGAWAFELIGGYEPCQLCLTQRIPYYTSLPIIALLLVFWNKIPPMARISATLLAAGIFVWSAYLGTYHSGIEWGFWQGPAACSGGGSSINFADLNALNDARVIPCDTPQFRFLGISFAGYNALISVLIVFFLLKSAIGQFKTKEL</sequence>
<evidence type="ECO:0000256" key="4">
    <source>
        <dbReference type="ARBA" id="ARBA00023136"/>
    </source>
</evidence>
<accession>A0A3B0TMM4</accession>
<proteinExistence type="predicted"/>
<dbReference type="EMBL" id="UOEQ01000203">
    <property type="protein sequence ID" value="VAW19208.1"/>
    <property type="molecule type" value="Genomic_DNA"/>
</dbReference>
<keyword evidence="4 5" id="KW-0472">Membrane</keyword>
<dbReference type="InterPro" id="IPR023380">
    <property type="entry name" value="DsbB-like_sf"/>
</dbReference>
<dbReference type="GO" id="GO:0015035">
    <property type="term" value="F:protein-disulfide reductase activity"/>
    <property type="evidence" value="ECO:0007669"/>
    <property type="project" value="InterPro"/>
</dbReference>
<feature type="transmembrane region" description="Helical" evidence="5">
    <location>
        <begin position="41"/>
        <end position="61"/>
    </location>
</feature>
<dbReference type="GO" id="GO:0016020">
    <property type="term" value="C:membrane"/>
    <property type="evidence" value="ECO:0007669"/>
    <property type="project" value="UniProtKB-SubCell"/>
</dbReference>